<proteinExistence type="predicted"/>
<gene>
    <name evidence="1" type="ORF">M9Y10_003602</name>
</gene>
<sequence length="165" mass="19406">MESFKDDWCPPTEGAIIYYFSSERTRTHDAKDLFTGLVTHVINTSHFGEDDFDEKYTIVSPEVSEQSITFKFSSGSMSIDKYSIECVSYTITSWILEATNNSRSRNWDCLDQRSKKLLADKRYTFKVNKSHQPYKFFRLKMLQPNSAGRWLMFLHYFNLHGDFSE</sequence>
<reference evidence="1 2" key="1">
    <citation type="submission" date="2024-04" db="EMBL/GenBank/DDBJ databases">
        <title>Tritrichomonas musculus Genome.</title>
        <authorList>
            <person name="Alves-Ferreira E."/>
            <person name="Grigg M."/>
            <person name="Lorenzi H."/>
            <person name="Galac M."/>
        </authorList>
    </citation>
    <scope>NUCLEOTIDE SEQUENCE [LARGE SCALE GENOMIC DNA]</scope>
    <source>
        <strain evidence="1 2">EAF2021</strain>
    </source>
</reference>
<comment type="caution">
    <text evidence="1">The sequence shown here is derived from an EMBL/GenBank/DDBJ whole genome shotgun (WGS) entry which is preliminary data.</text>
</comment>
<evidence type="ECO:0000313" key="2">
    <source>
        <dbReference type="Proteomes" id="UP001470230"/>
    </source>
</evidence>
<keyword evidence="2" id="KW-1185">Reference proteome</keyword>
<dbReference type="EMBL" id="JAPFFF010000010">
    <property type="protein sequence ID" value="KAK8880902.1"/>
    <property type="molecule type" value="Genomic_DNA"/>
</dbReference>
<accession>A0ABR2JQA9</accession>
<name>A0ABR2JQA9_9EUKA</name>
<dbReference type="Proteomes" id="UP001470230">
    <property type="component" value="Unassembled WGS sequence"/>
</dbReference>
<organism evidence="1 2">
    <name type="scientific">Tritrichomonas musculus</name>
    <dbReference type="NCBI Taxonomy" id="1915356"/>
    <lineage>
        <taxon>Eukaryota</taxon>
        <taxon>Metamonada</taxon>
        <taxon>Parabasalia</taxon>
        <taxon>Tritrichomonadida</taxon>
        <taxon>Tritrichomonadidae</taxon>
        <taxon>Tritrichomonas</taxon>
    </lineage>
</organism>
<evidence type="ECO:0000313" key="1">
    <source>
        <dbReference type="EMBL" id="KAK8880902.1"/>
    </source>
</evidence>
<protein>
    <submittedName>
        <fullName evidence="1">Uncharacterized protein</fullName>
    </submittedName>
</protein>